<dbReference type="AlphaFoldDB" id="A0A068S6A2"/>
<accession>A0A068S6A2</accession>
<gene>
    <name evidence="2" type="ORF">LCOR_08302.1</name>
</gene>
<reference evidence="2" key="1">
    <citation type="submission" date="2013-08" db="EMBL/GenBank/DDBJ databases">
        <title>Gene expansion shapes genome architecture in the human pathogen Lichtheimia corymbifera: an evolutionary genomics analysis in the ancient terrestrial Mucorales (Mucoromycotina).</title>
        <authorList>
            <person name="Schwartze V.U."/>
            <person name="Winter S."/>
            <person name="Shelest E."/>
            <person name="Marcet-Houben M."/>
            <person name="Horn F."/>
            <person name="Wehner S."/>
            <person name="Hoffmann K."/>
            <person name="Riege K."/>
            <person name="Sammeth M."/>
            <person name="Nowrousian M."/>
            <person name="Valiante V."/>
            <person name="Linde J."/>
            <person name="Jacobsen I.D."/>
            <person name="Marz M."/>
            <person name="Brakhage A.A."/>
            <person name="Gabaldon T."/>
            <person name="Bocker S."/>
            <person name="Voigt K."/>
        </authorList>
    </citation>
    <scope>NUCLEOTIDE SEQUENCE [LARGE SCALE GENOMIC DNA]</scope>
    <source>
        <strain evidence="2">FSU 9682</strain>
    </source>
</reference>
<name>A0A068S6A2_9FUNG</name>
<dbReference type="EMBL" id="CBTN010000045">
    <property type="protein sequence ID" value="CDH57352.1"/>
    <property type="molecule type" value="Genomic_DNA"/>
</dbReference>
<organism evidence="2 3">
    <name type="scientific">Lichtheimia corymbifera JMRC:FSU:9682</name>
    <dbReference type="NCBI Taxonomy" id="1263082"/>
    <lineage>
        <taxon>Eukaryota</taxon>
        <taxon>Fungi</taxon>
        <taxon>Fungi incertae sedis</taxon>
        <taxon>Mucoromycota</taxon>
        <taxon>Mucoromycotina</taxon>
        <taxon>Mucoromycetes</taxon>
        <taxon>Mucorales</taxon>
        <taxon>Lichtheimiaceae</taxon>
        <taxon>Lichtheimia</taxon>
    </lineage>
</organism>
<evidence type="ECO:0008006" key="4">
    <source>
        <dbReference type="Google" id="ProtNLM"/>
    </source>
</evidence>
<protein>
    <recommendedName>
        <fullName evidence="4">WWE domain-containing protein</fullName>
    </recommendedName>
</protein>
<comment type="caution">
    <text evidence="2">The sequence shown here is derived from an EMBL/GenBank/DDBJ whole genome shotgun (WGS) entry which is preliminary data.</text>
</comment>
<dbReference type="OrthoDB" id="2282145at2759"/>
<evidence type="ECO:0000313" key="3">
    <source>
        <dbReference type="Proteomes" id="UP000027586"/>
    </source>
</evidence>
<proteinExistence type="predicted"/>
<dbReference type="VEuPathDB" id="FungiDB:LCOR_08302.1"/>
<feature type="compositionally biased region" description="Low complexity" evidence="1">
    <location>
        <begin position="139"/>
        <end position="148"/>
    </location>
</feature>
<dbReference type="Proteomes" id="UP000027586">
    <property type="component" value="Unassembled WGS sequence"/>
</dbReference>
<evidence type="ECO:0000256" key="1">
    <source>
        <dbReference type="SAM" id="MobiDB-lite"/>
    </source>
</evidence>
<feature type="region of interest" description="Disordered" evidence="1">
    <location>
        <begin position="139"/>
        <end position="158"/>
    </location>
</feature>
<keyword evidence="3" id="KW-1185">Reference proteome</keyword>
<sequence length="202" mass="22475">MTVSNIRNHPYTFEHALQHSSDYTPPHQVNRQQQRTGYFTWLVFMQVKWVPFDATNQTKLEQTLNLGGTFVDIEDSHFPGVKRVRAFPKSNYISYLGVKYRLSRVMQPDAWIDPAPTEEPVSSGLEDTSSIGYRLLPSPFSSSSKSPPLLTPPRDPTTAAATAVVASNSHTNTTTTTTTTTNAATGYYYYEPIAAPITSHVS</sequence>
<evidence type="ECO:0000313" key="2">
    <source>
        <dbReference type="EMBL" id="CDH57352.1"/>
    </source>
</evidence>